<dbReference type="VEuPathDB" id="FungiDB:jhhlp_004084"/>
<dbReference type="GO" id="GO:1990221">
    <property type="term" value="C:L-cysteine desulfurase complex"/>
    <property type="evidence" value="ECO:0007669"/>
    <property type="project" value="TreeGrafter"/>
</dbReference>
<accession>A0A2N3NAK4</accession>
<evidence type="ECO:0000313" key="4">
    <source>
        <dbReference type="EMBL" id="PKS09468.1"/>
    </source>
</evidence>
<evidence type="ECO:0000259" key="3">
    <source>
        <dbReference type="Pfam" id="PF05347"/>
    </source>
</evidence>
<protein>
    <recommendedName>
        <fullName evidence="3">Complex 1 LYR protein domain-containing protein</fullName>
    </recommendedName>
</protein>
<dbReference type="GO" id="GO:0005739">
    <property type="term" value="C:mitochondrion"/>
    <property type="evidence" value="ECO:0007669"/>
    <property type="project" value="TreeGrafter"/>
</dbReference>
<dbReference type="AlphaFoldDB" id="A0A2N3NAK4"/>
<dbReference type="CDD" id="cd20264">
    <property type="entry name" value="Complex1_LYR_LYRM4"/>
    <property type="match status" value="1"/>
</dbReference>
<evidence type="ECO:0000313" key="5">
    <source>
        <dbReference type="Proteomes" id="UP000233524"/>
    </source>
</evidence>
<comment type="similarity">
    <text evidence="1">Belongs to the complex I LYR family.</text>
</comment>
<dbReference type="OrthoDB" id="275715at2759"/>
<dbReference type="InterPro" id="IPR045297">
    <property type="entry name" value="Complex1_LYR_LYRM4"/>
</dbReference>
<feature type="domain" description="Complex 1 LYR protein" evidence="3">
    <location>
        <begin position="46"/>
        <end position="99"/>
    </location>
</feature>
<dbReference type="PANTHER" id="PTHR13166">
    <property type="entry name" value="PROTEIN C6ORF149"/>
    <property type="match status" value="1"/>
</dbReference>
<dbReference type="Proteomes" id="UP000233524">
    <property type="component" value="Unassembled WGS sequence"/>
</dbReference>
<dbReference type="GO" id="GO:0016226">
    <property type="term" value="P:iron-sulfur cluster assembly"/>
    <property type="evidence" value="ECO:0007669"/>
    <property type="project" value="InterPro"/>
</dbReference>
<feature type="compositionally biased region" description="Polar residues" evidence="2">
    <location>
        <begin position="11"/>
        <end position="29"/>
    </location>
</feature>
<reference evidence="4 5" key="1">
    <citation type="journal article" date="2017" name="G3 (Bethesda)">
        <title>First Draft Genome Sequence of the Pathogenic Fungus Lomentospora prolificans (Formerly Scedosporium prolificans).</title>
        <authorList>
            <person name="Luo R."/>
            <person name="Zimin A."/>
            <person name="Workman R."/>
            <person name="Fan Y."/>
            <person name="Pertea G."/>
            <person name="Grossman N."/>
            <person name="Wear M.P."/>
            <person name="Jia B."/>
            <person name="Miller H."/>
            <person name="Casadevall A."/>
            <person name="Timp W."/>
            <person name="Zhang S.X."/>
            <person name="Salzberg S.L."/>
        </authorList>
    </citation>
    <scope>NUCLEOTIDE SEQUENCE [LARGE SCALE GENOMIC DNA]</scope>
    <source>
        <strain evidence="4 5">JHH-5317</strain>
    </source>
</reference>
<keyword evidence="5" id="KW-1185">Reference proteome</keyword>
<dbReference type="InParanoid" id="A0A2N3NAK4"/>
<dbReference type="InterPro" id="IPR008011">
    <property type="entry name" value="Complex1_LYR_dom"/>
</dbReference>
<comment type="caution">
    <text evidence="4">The sequence shown here is derived from an EMBL/GenBank/DDBJ whole genome shotgun (WGS) entry which is preliminary data.</text>
</comment>
<organism evidence="4 5">
    <name type="scientific">Lomentospora prolificans</name>
    <dbReference type="NCBI Taxonomy" id="41688"/>
    <lineage>
        <taxon>Eukaryota</taxon>
        <taxon>Fungi</taxon>
        <taxon>Dikarya</taxon>
        <taxon>Ascomycota</taxon>
        <taxon>Pezizomycotina</taxon>
        <taxon>Sordariomycetes</taxon>
        <taxon>Hypocreomycetidae</taxon>
        <taxon>Microascales</taxon>
        <taxon>Microascaceae</taxon>
        <taxon>Lomentospora</taxon>
    </lineage>
</organism>
<dbReference type="STRING" id="41688.A0A2N3NAK4"/>
<sequence length="138" mass="15639">MSVASALKGDSAQQARSLHRTSQLSSSDASDPDIRSAADVGNFDYALYRQLLRQGKQFSAYNFREYAKRRTRDAFRENMTVKDPQQIDQFLAKARQELELIKRQTIISQFYKSDMLVVENAAARGAKTTEKLDPLGTK</sequence>
<evidence type="ECO:0000256" key="1">
    <source>
        <dbReference type="ARBA" id="ARBA00009508"/>
    </source>
</evidence>
<feature type="region of interest" description="Disordered" evidence="2">
    <location>
        <begin position="1"/>
        <end position="34"/>
    </location>
</feature>
<evidence type="ECO:0000256" key="2">
    <source>
        <dbReference type="SAM" id="MobiDB-lite"/>
    </source>
</evidence>
<dbReference type="PANTHER" id="PTHR13166:SF7">
    <property type="entry name" value="LYR MOTIF-CONTAINING PROTEIN 4"/>
    <property type="match status" value="1"/>
</dbReference>
<dbReference type="InterPro" id="IPR051522">
    <property type="entry name" value="ISC_assembly_LYR"/>
</dbReference>
<dbReference type="EMBL" id="NLAX01000010">
    <property type="protein sequence ID" value="PKS09468.1"/>
    <property type="molecule type" value="Genomic_DNA"/>
</dbReference>
<dbReference type="FunCoup" id="A0A2N3NAK4">
    <property type="interactions" value="445"/>
</dbReference>
<gene>
    <name evidence="4" type="ORF">jhhlp_004084</name>
</gene>
<dbReference type="Pfam" id="PF05347">
    <property type="entry name" value="Complex1_LYR"/>
    <property type="match status" value="1"/>
</dbReference>
<name>A0A2N3NAK4_9PEZI</name>
<proteinExistence type="inferred from homology"/>